<evidence type="ECO:0000313" key="1">
    <source>
        <dbReference type="EMBL" id="CAG8624822.1"/>
    </source>
</evidence>
<gene>
    <name evidence="1" type="ORF">CPELLU_LOCUS8104</name>
</gene>
<reference evidence="1" key="1">
    <citation type="submission" date="2021-06" db="EMBL/GenBank/DDBJ databases">
        <authorList>
            <person name="Kallberg Y."/>
            <person name="Tangrot J."/>
            <person name="Rosling A."/>
        </authorList>
    </citation>
    <scope>NUCLEOTIDE SEQUENCE</scope>
    <source>
        <strain evidence="1">FL966</strain>
    </source>
</reference>
<proteinExistence type="predicted"/>
<dbReference type="Proteomes" id="UP000789759">
    <property type="component" value="Unassembled WGS sequence"/>
</dbReference>
<sequence>MLGTRSQEATISSLRQKERLILDRDQIIQAYYGRYTQQGTIRLCKKERNTVGELLRMKWRNQKWKLITTHSRLVSNRLQQIHLPHKKKKENSPFRESEFRFCIDPMFNKHDKLIVSITRL</sequence>
<organism evidence="1 2">
    <name type="scientific">Cetraspora pellucida</name>
    <dbReference type="NCBI Taxonomy" id="1433469"/>
    <lineage>
        <taxon>Eukaryota</taxon>
        <taxon>Fungi</taxon>
        <taxon>Fungi incertae sedis</taxon>
        <taxon>Mucoromycota</taxon>
        <taxon>Glomeromycotina</taxon>
        <taxon>Glomeromycetes</taxon>
        <taxon>Diversisporales</taxon>
        <taxon>Gigasporaceae</taxon>
        <taxon>Cetraspora</taxon>
    </lineage>
</organism>
<accession>A0A9N9D714</accession>
<comment type="caution">
    <text evidence="1">The sequence shown here is derived from an EMBL/GenBank/DDBJ whole genome shotgun (WGS) entry which is preliminary data.</text>
</comment>
<keyword evidence="2" id="KW-1185">Reference proteome</keyword>
<dbReference type="EMBL" id="CAJVQA010005629">
    <property type="protein sequence ID" value="CAG8624822.1"/>
    <property type="molecule type" value="Genomic_DNA"/>
</dbReference>
<dbReference type="AlphaFoldDB" id="A0A9N9D714"/>
<protein>
    <submittedName>
        <fullName evidence="1">24436_t:CDS:1</fullName>
    </submittedName>
</protein>
<name>A0A9N9D714_9GLOM</name>
<evidence type="ECO:0000313" key="2">
    <source>
        <dbReference type="Proteomes" id="UP000789759"/>
    </source>
</evidence>